<gene>
    <name evidence="2" type="ORF">CUN51_05025</name>
</gene>
<organism evidence="2 3">
    <name type="scientific">Candidatus Thermofonsia Clade 1 bacterium</name>
    <dbReference type="NCBI Taxonomy" id="2364210"/>
    <lineage>
        <taxon>Bacteria</taxon>
        <taxon>Bacillati</taxon>
        <taxon>Chloroflexota</taxon>
        <taxon>Candidatus Thermofontia</taxon>
        <taxon>Candidatus Thermofonsia Clade 1</taxon>
    </lineage>
</organism>
<dbReference type="Pfam" id="PF12695">
    <property type="entry name" value="Abhydrolase_5"/>
    <property type="match status" value="1"/>
</dbReference>
<dbReference type="GO" id="GO:0016787">
    <property type="term" value="F:hydrolase activity"/>
    <property type="evidence" value="ECO:0007669"/>
    <property type="project" value="UniProtKB-KW"/>
</dbReference>
<dbReference type="AlphaFoldDB" id="A0A2M8P181"/>
<dbReference type="Proteomes" id="UP000228921">
    <property type="component" value="Unassembled WGS sequence"/>
</dbReference>
<accession>A0A2M8P181</accession>
<evidence type="ECO:0000313" key="2">
    <source>
        <dbReference type="EMBL" id="PJF31300.1"/>
    </source>
</evidence>
<dbReference type="EMBL" id="PGTK01000004">
    <property type="protein sequence ID" value="PJF31300.1"/>
    <property type="molecule type" value="Genomic_DNA"/>
</dbReference>
<protein>
    <submittedName>
        <fullName evidence="2">Alpha/beta hydrolase</fullName>
    </submittedName>
</protein>
<dbReference type="SUPFAM" id="SSF53474">
    <property type="entry name" value="alpha/beta-Hydrolases"/>
    <property type="match status" value="1"/>
</dbReference>
<dbReference type="InterPro" id="IPR029059">
    <property type="entry name" value="AB_hydrolase_5"/>
</dbReference>
<name>A0A2M8P181_9CHLR</name>
<dbReference type="InterPro" id="IPR029058">
    <property type="entry name" value="AB_hydrolase_fold"/>
</dbReference>
<evidence type="ECO:0000259" key="1">
    <source>
        <dbReference type="Pfam" id="PF12695"/>
    </source>
</evidence>
<sequence length="214" mass="22693">MPEALAALELDSAVRVTREGVLVFTPRDATPTAGFIYYPGGRVPPEAYAPTARALAEAGYLAVIVPMPLNLAILNVNAADAIMERYPDIKVWAIGGHSLGGAMAARYAAQNAGKVRGLAVIASYPEGNMDMSARTDLAVSVIYGSRDGLALPEQVEGARPLYPPSVVFVRIEGGNHAQFGWYGKQDRDGEATISHAEQQAQTNAALLALMARLE</sequence>
<comment type="caution">
    <text evidence="2">The sequence shown here is derived from an EMBL/GenBank/DDBJ whole genome shotgun (WGS) entry which is preliminary data.</text>
</comment>
<evidence type="ECO:0000313" key="3">
    <source>
        <dbReference type="Proteomes" id="UP000228921"/>
    </source>
</evidence>
<feature type="domain" description="Alpha/beta hydrolase fold-5" evidence="1">
    <location>
        <begin position="35"/>
        <end position="199"/>
    </location>
</feature>
<reference evidence="2 3" key="1">
    <citation type="submission" date="2017-11" db="EMBL/GenBank/DDBJ databases">
        <title>Evolution of Phototrophy in the Chloroflexi Phylum Driven by Horizontal Gene Transfer.</title>
        <authorList>
            <person name="Ward L.M."/>
            <person name="Hemp J."/>
            <person name="Shih P.M."/>
            <person name="Mcglynn S.E."/>
            <person name="Fischer W."/>
        </authorList>
    </citation>
    <scope>NUCLEOTIDE SEQUENCE [LARGE SCALE GENOMIC DNA]</scope>
    <source>
        <strain evidence="2">CP2_2F</strain>
    </source>
</reference>
<keyword evidence="2" id="KW-0378">Hydrolase</keyword>
<dbReference type="Gene3D" id="3.40.50.1820">
    <property type="entry name" value="alpha/beta hydrolase"/>
    <property type="match status" value="1"/>
</dbReference>
<proteinExistence type="predicted"/>